<name>A0A813E8A2_POLGL</name>
<dbReference type="AlphaFoldDB" id="A0A813E8A2"/>
<reference evidence="1" key="1">
    <citation type="submission" date="2021-02" db="EMBL/GenBank/DDBJ databases">
        <authorList>
            <person name="Dougan E. K."/>
            <person name="Rhodes N."/>
            <person name="Thang M."/>
            <person name="Chan C."/>
        </authorList>
    </citation>
    <scope>NUCLEOTIDE SEQUENCE</scope>
</reference>
<protein>
    <submittedName>
        <fullName evidence="1">Uncharacterized protein</fullName>
    </submittedName>
</protein>
<evidence type="ECO:0000313" key="1">
    <source>
        <dbReference type="EMBL" id="CAE8596492.1"/>
    </source>
</evidence>
<evidence type="ECO:0000313" key="2">
    <source>
        <dbReference type="Proteomes" id="UP000654075"/>
    </source>
</evidence>
<accession>A0A813E8A2</accession>
<dbReference type="EMBL" id="CAJNNV010008636">
    <property type="protein sequence ID" value="CAE8596492.1"/>
    <property type="molecule type" value="Genomic_DNA"/>
</dbReference>
<keyword evidence="2" id="KW-1185">Reference proteome</keyword>
<organism evidence="1 2">
    <name type="scientific">Polarella glacialis</name>
    <name type="common">Dinoflagellate</name>
    <dbReference type="NCBI Taxonomy" id="89957"/>
    <lineage>
        <taxon>Eukaryota</taxon>
        <taxon>Sar</taxon>
        <taxon>Alveolata</taxon>
        <taxon>Dinophyceae</taxon>
        <taxon>Suessiales</taxon>
        <taxon>Suessiaceae</taxon>
        <taxon>Polarella</taxon>
    </lineage>
</organism>
<comment type="caution">
    <text evidence="1">The sequence shown here is derived from an EMBL/GenBank/DDBJ whole genome shotgun (WGS) entry which is preliminary data.</text>
</comment>
<dbReference type="Proteomes" id="UP000654075">
    <property type="component" value="Unassembled WGS sequence"/>
</dbReference>
<gene>
    <name evidence="1" type="ORF">PGLA1383_LOCUS14955</name>
</gene>
<proteinExistence type="predicted"/>
<sequence>MGRAAEALRSATESLELVRALLSDRQPLTGSLARRLCEREGDALLAVVQCHLACKDFEKALESGTEAHTRFRSSGDARREAAALTAV</sequence>
<feature type="non-terminal residue" evidence="1">
    <location>
        <position position="87"/>
    </location>
</feature>